<comment type="caution">
    <text evidence="7">The sequence shown here is derived from an EMBL/GenBank/DDBJ whole genome shotgun (WGS) entry which is preliminary data.</text>
</comment>
<proteinExistence type="predicted"/>
<evidence type="ECO:0000256" key="4">
    <source>
        <dbReference type="PROSITE-ProRule" id="PRU00453"/>
    </source>
</evidence>
<evidence type="ECO:0000256" key="2">
    <source>
        <dbReference type="ARBA" id="ARBA00022771"/>
    </source>
</evidence>
<feature type="compositionally biased region" description="Basic and acidic residues" evidence="5">
    <location>
        <begin position="171"/>
        <end position="196"/>
    </location>
</feature>
<dbReference type="PANTHER" id="PTHR13483">
    <property type="entry name" value="BOX C_D SNORNA PROTEIN 1-RELATED"/>
    <property type="match status" value="1"/>
</dbReference>
<dbReference type="Pfam" id="PF04438">
    <property type="entry name" value="zf-HIT"/>
    <property type="match status" value="1"/>
</dbReference>
<feature type="domain" description="HIT-type" evidence="6">
    <location>
        <begin position="48"/>
        <end position="81"/>
    </location>
</feature>
<evidence type="ECO:0000256" key="5">
    <source>
        <dbReference type="SAM" id="MobiDB-lite"/>
    </source>
</evidence>
<dbReference type="GO" id="GO:0070761">
    <property type="term" value="C:pre-snoRNP complex"/>
    <property type="evidence" value="ECO:0007669"/>
    <property type="project" value="TreeGrafter"/>
</dbReference>
<evidence type="ECO:0000313" key="8">
    <source>
        <dbReference type="Proteomes" id="UP000887229"/>
    </source>
</evidence>
<evidence type="ECO:0000256" key="1">
    <source>
        <dbReference type="ARBA" id="ARBA00022723"/>
    </source>
</evidence>
<keyword evidence="8" id="KW-1185">Reference proteome</keyword>
<dbReference type="AlphaFoldDB" id="A0A9P7ZTC7"/>
<evidence type="ECO:0000256" key="3">
    <source>
        <dbReference type="ARBA" id="ARBA00022833"/>
    </source>
</evidence>
<evidence type="ECO:0000259" key="6">
    <source>
        <dbReference type="PROSITE" id="PS51083"/>
    </source>
</evidence>
<dbReference type="OrthoDB" id="18412at2759"/>
<dbReference type="GeneID" id="70290358"/>
<feature type="region of interest" description="Disordered" evidence="5">
    <location>
        <begin position="1"/>
        <end position="42"/>
    </location>
</feature>
<dbReference type="PANTHER" id="PTHR13483:SF11">
    <property type="entry name" value="ZINC FINGER HIT DOMAIN-CONTAINING PROTEIN 3"/>
    <property type="match status" value="1"/>
</dbReference>
<dbReference type="InterPro" id="IPR051639">
    <property type="entry name" value="BCD1"/>
</dbReference>
<dbReference type="GO" id="GO:0048254">
    <property type="term" value="P:snoRNA localization"/>
    <property type="evidence" value="ECO:0007669"/>
    <property type="project" value="TreeGrafter"/>
</dbReference>
<name>A0A9P7ZTC7_9HYPO</name>
<protein>
    <submittedName>
        <fullName evidence="7">HIT finger domain protein</fullName>
    </submittedName>
</protein>
<keyword evidence="2 4" id="KW-0863">Zinc-finger</keyword>
<accession>A0A9P7ZTC7</accession>
<dbReference type="PROSITE" id="PS00028">
    <property type="entry name" value="ZINC_FINGER_C2H2_1"/>
    <property type="match status" value="1"/>
</dbReference>
<organism evidence="7 8">
    <name type="scientific">Emericellopsis atlantica</name>
    <dbReference type="NCBI Taxonomy" id="2614577"/>
    <lineage>
        <taxon>Eukaryota</taxon>
        <taxon>Fungi</taxon>
        <taxon>Dikarya</taxon>
        <taxon>Ascomycota</taxon>
        <taxon>Pezizomycotina</taxon>
        <taxon>Sordariomycetes</taxon>
        <taxon>Hypocreomycetidae</taxon>
        <taxon>Hypocreales</taxon>
        <taxon>Bionectriaceae</taxon>
        <taxon>Emericellopsis</taxon>
    </lineage>
</organism>
<dbReference type="PROSITE" id="PS51083">
    <property type="entry name" value="ZF_HIT"/>
    <property type="match status" value="1"/>
</dbReference>
<feature type="region of interest" description="Disordered" evidence="5">
    <location>
        <begin position="83"/>
        <end position="107"/>
    </location>
</feature>
<dbReference type="EMBL" id="MU251245">
    <property type="protein sequence ID" value="KAG9257402.1"/>
    <property type="molecule type" value="Genomic_DNA"/>
</dbReference>
<sequence>MAEARGEPPEPIANGAQENPEADATTTQGAQPNEEKQDEEMEPLKLLCGVCETETPKYKCPRCYLPYCSVACNKVHREVHAGEPVTAPPPPKPAPTPEAADDSAMRGRKFRHPWQTLQHSEELQWLFRKYPRLPSQLLEIHAATQPPPVQKPKIPASLLKDLPPQDLSNGWDKDKGIERGKEALRKARKADGEDGEALREYSELVLHFMEEARERKGP</sequence>
<dbReference type="Proteomes" id="UP000887229">
    <property type="component" value="Unassembled WGS sequence"/>
</dbReference>
<evidence type="ECO:0000313" key="7">
    <source>
        <dbReference type="EMBL" id="KAG9257402.1"/>
    </source>
</evidence>
<dbReference type="InterPro" id="IPR013087">
    <property type="entry name" value="Znf_C2H2_type"/>
</dbReference>
<dbReference type="GO" id="GO:0008270">
    <property type="term" value="F:zinc ion binding"/>
    <property type="evidence" value="ECO:0007669"/>
    <property type="project" value="UniProtKB-UniRule"/>
</dbReference>
<dbReference type="GO" id="GO:0000492">
    <property type="term" value="P:box C/D snoRNP assembly"/>
    <property type="evidence" value="ECO:0007669"/>
    <property type="project" value="TreeGrafter"/>
</dbReference>
<dbReference type="RefSeq" id="XP_046121326.1">
    <property type="nucleotide sequence ID" value="XM_046259455.1"/>
</dbReference>
<dbReference type="SUPFAM" id="SSF144232">
    <property type="entry name" value="HIT/MYND zinc finger-like"/>
    <property type="match status" value="1"/>
</dbReference>
<keyword evidence="3" id="KW-0862">Zinc</keyword>
<dbReference type="InterPro" id="IPR007529">
    <property type="entry name" value="Znf_HIT"/>
</dbReference>
<keyword evidence="1" id="KW-0479">Metal-binding</keyword>
<gene>
    <name evidence="7" type="ORF">F5Z01DRAFT_385278</name>
</gene>
<dbReference type="GO" id="GO:0000463">
    <property type="term" value="P:maturation of LSU-rRNA from tricistronic rRNA transcript (SSU-rRNA, 5.8S rRNA, LSU-rRNA)"/>
    <property type="evidence" value="ECO:0007669"/>
    <property type="project" value="TreeGrafter"/>
</dbReference>
<dbReference type="Gene3D" id="3.30.60.190">
    <property type="match status" value="1"/>
</dbReference>
<reference evidence="7" key="1">
    <citation type="journal article" date="2021" name="IMA Fungus">
        <title>Genomic characterization of three marine fungi, including Emericellopsis atlantica sp. nov. with signatures of a generalist lifestyle and marine biomass degradation.</title>
        <authorList>
            <person name="Hagestad O.C."/>
            <person name="Hou L."/>
            <person name="Andersen J.H."/>
            <person name="Hansen E.H."/>
            <person name="Altermark B."/>
            <person name="Li C."/>
            <person name="Kuhnert E."/>
            <person name="Cox R.J."/>
            <person name="Crous P.W."/>
            <person name="Spatafora J.W."/>
            <person name="Lail K."/>
            <person name="Amirebrahimi M."/>
            <person name="Lipzen A."/>
            <person name="Pangilinan J."/>
            <person name="Andreopoulos W."/>
            <person name="Hayes R.D."/>
            <person name="Ng V."/>
            <person name="Grigoriev I.V."/>
            <person name="Jackson S.A."/>
            <person name="Sutton T.D.S."/>
            <person name="Dobson A.D.W."/>
            <person name="Rama T."/>
        </authorList>
    </citation>
    <scope>NUCLEOTIDE SEQUENCE</scope>
    <source>
        <strain evidence="7">TS7</strain>
    </source>
</reference>
<feature type="compositionally biased region" description="Pro residues" evidence="5">
    <location>
        <begin position="86"/>
        <end position="96"/>
    </location>
</feature>
<feature type="region of interest" description="Disordered" evidence="5">
    <location>
        <begin position="144"/>
        <end position="196"/>
    </location>
</feature>
<dbReference type="GO" id="GO:0005634">
    <property type="term" value="C:nucleus"/>
    <property type="evidence" value="ECO:0007669"/>
    <property type="project" value="TreeGrafter"/>
</dbReference>
<dbReference type="CDD" id="cd23024">
    <property type="entry name" value="zf-HIT_ZNHIT2-3"/>
    <property type="match status" value="1"/>
</dbReference>